<organism evidence="1 2">
    <name type="scientific">Escherichia coli</name>
    <dbReference type="NCBI Taxonomy" id="562"/>
    <lineage>
        <taxon>Bacteria</taxon>
        <taxon>Pseudomonadati</taxon>
        <taxon>Pseudomonadota</taxon>
        <taxon>Gammaproteobacteria</taxon>
        <taxon>Enterobacterales</taxon>
        <taxon>Enterobacteriaceae</taxon>
        <taxon>Escherichia</taxon>
    </lineage>
</organism>
<sequence length="167" mass="19132">MSFIKTFSGKHFYYDRINKDDIVINDIAVSLSNICRFAGHLSHFYSVAQHAVLCSQLVPQEFAFEALMHDATEAYCQDIPAPLKRLLPDYKRMEEKIDAVIREKYGLPPVMSTPVKYADLIMLATERRDLGLMMALLARTGRYPGNRDVQSYSTVARPYLWDVYGTL</sequence>
<evidence type="ECO:0000313" key="2">
    <source>
        <dbReference type="Proteomes" id="UP000372890"/>
    </source>
</evidence>
<evidence type="ECO:0000313" key="1">
    <source>
        <dbReference type="EMBL" id="VFS40443.1"/>
    </source>
</evidence>
<proteinExistence type="predicted"/>
<dbReference type="SUPFAM" id="SSF109604">
    <property type="entry name" value="HD-domain/PDEase-like"/>
    <property type="match status" value="1"/>
</dbReference>
<dbReference type="Proteomes" id="UP000372890">
    <property type="component" value="Unassembled WGS sequence"/>
</dbReference>
<dbReference type="AlphaFoldDB" id="A0A484YZ15"/>
<gene>
    <name evidence="1" type="primary">yfdR</name>
    <name evidence="1" type="ORF">NCTC9001_06482</name>
</gene>
<protein>
    <submittedName>
        <fullName evidence="1">CPS-53 (KpLE1) prophage protein</fullName>
    </submittedName>
</protein>
<name>A0A484YZ15_ECOLX</name>
<reference evidence="1 2" key="1">
    <citation type="submission" date="2019-03" db="EMBL/GenBank/DDBJ databases">
        <authorList>
            <consortium name="Pathogen Informatics"/>
        </authorList>
    </citation>
    <scope>NUCLEOTIDE SEQUENCE [LARGE SCALE GENOMIC DNA]</scope>
    <source>
        <strain evidence="1 2">NCTC9001</strain>
    </source>
</reference>
<dbReference type="Gene3D" id="1.10.3210.10">
    <property type="entry name" value="Hypothetical protein af1432"/>
    <property type="match status" value="1"/>
</dbReference>
<dbReference type="EMBL" id="CAADIS010000005">
    <property type="protein sequence ID" value="VFS40443.1"/>
    <property type="molecule type" value="Genomic_DNA"/>
</dbReference>
<accession>A0A484YZ15</accession>